<protein>
    <submittedName>
        <fullName evidence="1">Uncharacterized protein</fullName>
    </submittedName>
</protein>
<proteinExistence type="predicted"/>
<sequence length="39" mass="4653">MNLVFLLGVKFNIYRLPTNIAKFFTVLLLFNYNKQLCLE</sequence>
<accession>A0A1R4GYK6</accession>
<dbReference type="Proteomes" id="UP000195442">
    <property type="component" value="Unassembled WGS sequence"/>
</dbReference>
<evidence type="ECO:0000313" key="1">
    <source>
        <dbReference type="EMBL" id="SJM89097.1"/>
    </source>
</evidence>
<organism evidence="1 2">
    <name type="scientific">Crenothrix polyspora</name>
    <dbReference type="NCBI Taxonomy" id="360316"/>
    <lineage>
        <taxon>Bacteria</taxon>
        <taxon>Pseudomonadati</taxon>
        <taxon>Pseudomonadota</taxon>
        <taxon>Gammaproteobacteria</taxon>
        <taxon>Methylococcales</taxon>
        <taxon>Crenotrichaceae</taxon>
        <taxon>Crenothrix</taxon>
    </lineage>
</organism>
<name>A0A1R4GYK6_9GAMM</name>
<reference evidence="2" key="1">
    <citation type="submission" date="2017-02" db="EMBL/GenBank/DDBJ databases">
        <authorList>
            <person name="Daims H."/>
        </authorList>
    </citation>
    <scope>NUCLEOTIDE SEQUENCE [LARGE SCALE GENOMIC DNA]</scope>
</reference>
<dbReference type="AlphaFoldDB" id="A0A1R4GYK6"/>
<keyword evidence="2" id="KW-1185">Reference proteome</keyword>
<evidence type="ECO:0000313" key="2">
    <source>
        <dbReference type="Proteomes" id="UP000195442"/>
    </source>
</evidence>
<dbReference type="EMBL" id="FUKJ01000005">
    <property type="protein sequence ID" value="SJM89097.1"/>
    <property type="molecule type" value="Genomic_DNA"/>
</dbReference>
<gene>
    <name evidence="1" type="ORF">CRENPOLYSF2_1020012</name>
</gene>